<evidence type="ECO:0000256" key="8">
    <source>
        <dbReference type="ARBA" id="ARBA00022692"/>
    </source>
</evidence>
<keyword evidence="9" id="KW-0201">Cytochrome c-type biogenesis</keyword>
<protein>
    <recommendedName>
        <fullName evidence="4">Heme exporter protein B</fullName>
    </recommendedName>
</protein>
<keyword evidence="5" id="KW-0813">Transport</keyword>
<feature type="transmembrane region" description="Helical" evidence="12">
    <location>
        <begin position="29"/>
        <end position="47"/>
    </location>
</feature>
<dbReference type="GO" id="GO:0017004">
    <property type="term" value="P:cytochrome complex assembly"/>
    <property type="evidence" value="ECO:0007669"/>
    <property type="project" value="UniProtKB-KW"/>
</dbReference>
<dbReference type="InterPro" id="IPR026031">
    <property type="entry name" value="Cyt_c_CcmB_bac"/>
</dbReference>
<keyword evidence="11 12" id="KW-0472">Membrane</keyword>
<accession>A0A381WAH2</accession>
<dbReference type="PRINTS" id="PR01414">
    <property type="entry name" value="CCMBBIOGNSIS"/>
</dbReference>
<dbReference type="GO" id="GO:0015232">
    <property type="term" value="F:heme transmembrane transporter activity"/>
    <property type="evidence" value="ECO:0007669"/>
    <property type="project" value="InterPro"/>
</dbReference>
<feature type="transmembrane region" description="Helical" evidence="12">
    <location>
        <begin position="163"/>
        <end position="186"/>
    </location>
</feature>
<feature type="transmembrane region" description="Helical" evidence="12">
    <location>
        <begin position="59"/>
        <end position="78"/>
    </location>
</feature>
<dbReference type="EMBL" id="UINC01011205">
    <property type="protein sequence ID" value="SVA49556.1"/>
    <property type="molecule type" value="Genomic_DNA"/>
</dbReference>
<evidence type="ECO:0000256" key="10">
    <source>
        <dbReference type="ARBA" id="ARBA00022989"/>
    </source>
</evidence>
<evidence type="ECO:0000256" key="9">
    <source>
        <dbReference type="ARBA" id="ARBA00022748"/>
    </source>
</evidence>
<evidence type="ECO:0000256" key="6">
    <source>
        <dbReference type="ARBA" id="ARBA00022475"/>
    </source>
</evidence>
<comment type="similarity">
    <text evidence="3">Belongs to the CcmB/CycW/HelB family.</text>
</comment>
<keyword evidence="10 12" id="KW-1133">Transmembrane helix</keyword>
<dbReference type="AlphaFoldDB" id="A0A381WAH2"/>
<evidence type="ECO:0000256" key="4">
    <source>
        <dbReference type="ARBA" id="ARBA00016452"/>
    </source>
</evidence>
<evidence type="ECO:0000256" key="12">
    <source>
        <dbReference type="SAM" id="Phobius"/>
    </source>
</evidence>
<dbReference type="PIRSF" id="PIRSF002764">
    <property type="entry name" value="CcmB"/>
    <property type="match status" value="1"/>
</dbReference>
<evidence type="ECO:0000256" key="2">
    <source>
        <dbReference type="ARBA" id="ARBA00004429"/>
    </source>
</evidence>
<evidence type="ECO:0000313" key="13">
    <source>
        <dbReference type="EMBL" id="SVA49556.1"/>
    </source>
</evidence>
<evidence type="ECO:0000256" key="7">
    <source>
        <dbReference type="ARBA" id="ARBA00022519"/>
    </source>
</evidence>
<keyword evidence="7" id="KW-0997">Cell inner membrane</keyword>
<reference evidence="13" key="1">
    <citation type="submission" date="2018-05" db="EMBL/GenBank/DDBJ databases">
        <authorList>
            <person name="Lanie J.A."/>
            <person name="Ng W.-L."/>
            <person name="Kazmierczak K.M."/>
            <person name="Andrzejewski T.M."/>
            <person name="Davidsen T.M."/>
            <person name="Wayne K.J."/>
            <person name="Tettelin H."/>
            <person name="Glass J.I."/>
            <person name="Rusch D."/>
            <person name="Podicherti R."/>
            <person name="Tsui H.-C.T."/>
            <person name="Winkler M.E."/>
        </authorList>
    </citation>
    <scope>NUCLEOTIDE SEQUENCE</scope>
</reference>
<gene>
    <name evidence="13" type="ORF">METZ01_LOCUS102410</name>
</gene>
<dbReference type="InterPro" id="IPR003544">
    <property type="entry name" value="Cyt_c_biogenesis_CcmB"/>
</dbReference>
<feature type="transmembrane region" description="Helical" evidence="12">
    <location>
        <begin position="198"/>
        <end position="223"/>
    </location>
</feature>
<evidence type="ECO:0000256" key="5">
    <source>
        <dbReference type="ARBA" id="ARBA00022448"/>
    </source>
</evidence>
<keyword evidence="6" id="KW-1003">Cell membrane</keyword>
<proteinExistence type="inferred from homology"/>
<dbReference type="PANTHER" id="PTHR30070">
    <property type="entry name" value="HEME EXPORTER PROTEIN B"/>
    <property type="match status" value="1"/>
</dbReference>
<organism evidence="13">
    <name type="scientific">marine metagenome</name>
    <dbReference type="NCBI Taxonomy" id="408172"/>
    <lineage>
        <taxon>unclassified sequences</taxon>
        <taxon>metagenomes</taxon>
        <taxon>ecological metagenomes</taxon>
    </lineage>
</organism>
<dbReference type="Pfam" id="PF03379">
    <property type="entry name" value="CcmB"/>
    <property type="match status" value="1"/>
</dbReference>
<comment type="function">
    <text evidence="1">Required for the export of heme to the periplasm for the biogenesis of c-type cytochromes.</text>
</comment>
<dbReference type="NCBIfam" id="TIGR01190">
    <property type="entry name" value="ccmB"/>
    <property type="match status" value="1"/>
</dbReference>
<dbReference type="PANTHER" id="PTHR30070:SF1">
    <property type="entry name" value="CYTOCHROME C BIOGENESIS B-RELATED"/>
    <property type="match status" value="1"/>
</dbReference>
<evidence type="ECO:0000256" key="11">
    <source>
        <dbReference type="ARBA" id="ARBA00023136"/>
    </source>
</evidence>
<feature type="transmembrane region" description="Helical" evidence="12">
    <location>
        <begin position="126"/>
        <end position="151"/>
    </location>
</feature>
<evidence type="ECO:0000256" key="1">
    <source>
        <dbReference type="ARBA" id="ARBA00002442"/>
    </source>
</evidence>
<sequence>MNNSIGLKDWLILIIKKDLLFSFKRSTTYITPVLFFLIVITFFPLVLGPDKGLLSSVSAGVIWVAALLSSLLAVESIFNEDFNDGSLDQLLISGEPTFLLVFAKVFSHWLVTGLPILIVSLVGAGVLFLSVTVLFPLLVSLFLGSIMFSLLGALGGALSLGRGAILSAILVLPFSIPILLLGSATINAAANFQDYSGYLFFLGAILAVGLPGICLAITEALFLNYE</sequence>
<dbReference type="GO" id="GO:1903607">
    <property type="term" value="P:cytochrome c biosynthetic process"/>
    <property type="evidence" value="ECO:0007669"/>
    <property type="project" value="TreeGrafter"/>
</dbReference>
<comment type="subcellular location">
    <subcellularLocation>
        <location evidence="2">Cell inner membrane</location>
        <topology evidence="2">Multi-pass membrane protein</topology>
    </subcellularLocation>
</comment>
<dbReference type="GO" id="GO:0005886">
    <property type="term" value="C:plasma membrane"/>
    <property type="evidence" value="ECO:0007669"/>
    <property type="project" value="UniProtKB-SubCell"/>
</dbReference>
<name>A0A381WAH2_9ZZZZ</name>
<keyword evidence="8 12" id="KW-0812">Transmembrane</keyword>
<evidence type="ECO:0000256" key="3">
    <source>
        <dbReference type="ARBA" id="ARBA00010544"/>
    </source>
</evidence>